<reference evidence="1" key="1">
    <citation type="submission" date="2018-11" db="EMBL/GenBank/DDBJ databases">
        <authorList>
            <consortium name="Pathogen Informatics"/>
        </authorList>
    </citation>
    <scope>NUCLEOTIDE SEQUENCE</scope>
</reference>
<organism evidence="1 2">
    <name type="scientific">Protopolystoma xenopodis</name>
    <dbReference type="NCBI Taxonomy" id="117903"/>
    <lineage>
        <taxon>Eukaryota</taxon>
        <taxon>Metazoa</taxon>
        <taxon>Spiralia</taxon>
        <taxon>Lophotrochozoa</taxon>
        <taxon>Platyhelminthes</taxon>
        <taxon>Monogenea</taxon>
        <taxon>Polyopisthocotylea</taxon>
        <taxon>Polystomatidea</taxon>
        <taxon>Polystomatidae</taxon>
        <taxon>Protopolystoma</taxon>
    </lineage>
</organism>
<keyword evidence="2" id="KW-1185">Reference proteome</keyword>
<name>A0A3S5ASG0_9PLAT</name>
<protein>
    <submittedName>
        <fullName evidence="1">Uncharacterized protein</fullName>
    </submittedName>
</protein>
<sequence length="101" mass="11573">MGHQSEVDNHFYFRFLPVDSQDLRLHNYPISLPSYSSCHLSQFAGSNLPRGRQVVMPLLGSLQATLSQRKGHLFLQRLNCKSPPPLHIFKQHHSVIPFHST</sequence>
<accession>A0A3S5ASG0</accession>
<dbReference type="EMBL" id="CAAALY010085851">
    <property type="protein sequence ID" value="VEL27239.1"/>
    <property type="molecule type" value="Genomic_DNA"/>
</dbReference>
<gene>
    <name evidence="1" type="ORF">PXEA_LOCUS20679</name>
</gene>
<dbReference type="Proteomes" id="UP000784294">
    <property type="component" value="Unassembled WGS sequence"/>
</dbReference>
<evidence type="ECO:0000313" key="1">
    <source>
        <dbReference type="EMBL" id="VEL27239.1"/>
    </source>
</evidence>
<comment type="caution">
    <text evidence="1">The sequence shown here is derived from an EMBL/GenBank/DDBJ whole genome shotgun (WGS) entry which is preliminary data.</text>
</comment>
<dbReference type="AlphaFoldDB" id="A0A3S5ASG0"/>
<proteinExistence type="predicted"/>
<evidence type="ECO:0000313" key="2">
    <source>
        <dbReference type="Proteomes" id="UP000784294"/>
    </source>
</evidence>